<sequence>MLNFMSPKPIRCSYDKTVNIPIELFESLNGNYFIGYADHLNLGKGTNAWARLYNPPHSGVNLFVNVWTVTEISESPFRAQFWFNSYPPEGPFKTASVTSSNTAIQPAPVPRVELQFASGVSGDPTGGVAAFVRDGEPGTTLVETENGKLIFPPGGNFLVFLTVTGDLSAAAEGRIAFGWWEEKIPYCF</sequence>
<keyword evidence="2" id="KW-1185">Reference proteome</keyword>
<reference evidence="1 2" key="1">
    <citation type="submission" date="2022-11" db="EMBL/GenBank/DDBJ databases">
        <authorList>
            <person name="Caiyu Z."/>
        </authorList>
    </citation>
    <scope>NUCLEOTIDE SEQUENCE [LARGE SCALE GENOMIC DNA]</scope>
    <source>
        <strain evidence="1 2">YR-4</strain>
    </source>
</reference>
<evidence type="ECO:0000313" key="1">
    <source>
        <dbReference type="EMBL" id="MCY1714828.1"/>
    </source>
</evidence>
<dbReference type="Pfam" id="PF19640">
    <property type="entry name" value="DUF6143"/>
    <property type="match status" value="1"/>
</dbReference>
<dbReference type="InterPro" id="IPR046141">
    <property type="entry name" value="DUF6143"/>
</dbReference>
<organism evidence="1 2">
    <name type="scientific">Caproiciproducens galactitolivorans</name>
    <dbReference type="NCBI Taxonomy" id="642589"/>
    <lineage>
        <taxon>Bacteria</taxon>
        <taxon>Bacillati</taxon>
        <taxon>Bacillota</taxon>
        <taxon>Clostridia</taxon>
        <taxon>Eubacteriales</taxon>
        <taxon>Acutalibacteraceae</taxon>
        <taxon>Caproiciproducens</taxon>
    </lineage>
</organism>
<gene>
    <name evidence="1" type="ORF">OUY18_11255</name>
</gene>
<dbReference type="Proteomes" id="UP001082703">
    <property type="component" value="Unassembled WGS sequence"/>
</dbReference>
<accession>A0ABT4BVA6</accession>
<dbReference type="RefSeq" id="WP_268058884.1">
    <property type="nucleotide sequence ID" value="NZ_JAPOHA010000011.1"/>
</dbReference>
<protein>
    <submittedName>
        <fullName evidence="1">DUF6143 family protein</fullName>
    </submittedName>
</protein>
<dbReference type="EMBL" id="JAPOHA010000011">
    <property type="protein sequence ID" value="MCY1714828.1"/>
    <property type="molecule type" value="Genomic_DNA"/>
</dbReference>
<comment type="caution">
    <text evidence="1">The sequence shown here is derived from an EMBL/GenBank/DDBJ whole genome shotgun (WGS) entry which is preliminary data.</text>
</comment>
<evidence type="ECO:0000313" key="2">
    <source>
        <dbReference type="Proteomes" id="UP001082703"/>
    </source>
</evidence>
<name>A0ABT4BVA6_9FIRM</name>
<proteinExistence type="predicted"/>